<dbReference type="InterPro" id="IPR044851">
    <property type="entry name" value="Wax_synthase"/>
</dbReference>
<evidence type="ECO:0000259" key="10">
    <source>
        <dbReference type="Pfam" id="PF13813"/>
    </source>
</evidence>
<dbReference type="GO" id="GO:0016020">
    <property type="term" value="C:membrane"/>
    <property type="evidence" value="ECO:0007669"/>
    <property type="project" value="UniProtKB-SubCell"/>
</dbReference>
<dbReference type="AlphaFoldDB" id="A0A0K3CNE8"/>
<feature type="region of interest" description="Disordered" evidence="8">
    <location>
        <begin position="110"/>
        <end position="141"/>
    </location>
</feature>
<organism evidence="11 12">
    <name type="scientific">Rhodotorula toruloides</name>
    <name type="common">Yeast</name>
    <name type="synonym">Rhodosporidium toruloides</name>
    <dbReference type="NCBI Taxonomy" id="5286"/>
    <lineage>
        <taxon>Eukaryota</taxon>
        <taxon>Fungi</taxon>
        <taxon>Dikarya</taxon>
        <taxon>Basidiomycota</taxon>
        <taxon>Pucciniomycotina</taxon>
        <taxon>Microbotryomycetes</taxon>
        <taxon>Sporidiobolales</taxon>
        <taxon>Sporidiobolaceae</taxon>
        <taxon>Rhodotorula</taxon>
    </lineage>
</organism>
<dbReference type="EMBL" id="CWKI01000012">
    <property type="protein sequence ID" value="CTR10217.1"/>
    <property type="molecule type" value="Genomic_DNA"/>
</dbReference>
<proteinExistence type="inferred from homology"/>
<comment type="subcellular location">
    <subcellularLocation>
        <location evidence="1">Membrane</location>
        <topology evidence="1">Multi-pass membrane protein</topology>
    </subcellularLocation>
</comment>
<feature type="transmembrane region" description="Helical" evidence="9">
    <location>
        <begin position="68"/>
        <end position="85"/>
    </location>
</feature>
<accession>A0A0K3CNE8</accession>
<feature type="transmembrane region" description="Helical" evidence="9">
    <location>
        <begin position="259"/>
        <end position="283"/>
    </location>
</feature>
<feature type="transmembrane region" description="Helical" evidence="9">
    <location>
        <begin position="41"/>
        <end position="62"/>
    </location>
</feature>
<reference evidence="11 12" key="1">
    <citation type="submission" date="2015-07" db="EMBL/GenBank/DDBJ databases">
        <authorList>
            <person name="Cajimat M.N.B."/>
            <person name="Milazzo M.L."/>
            <person name="Fulhorst C.F."/>
        </authorList>
    </citation>
    <scope>NUCLEOTIDE SEQUENCE [LARGE SCALE GENOMIC DNA]</scope>
    <source>
        <strain evidence="11">Single colony</strain>
    </source>
</reference>
<evidence type="ECO:0000256" key="7">
    <source>
        <dbReference type="ARBA" id="ARBA00023136"/>
    </source>
</evidence>
<dbReference type="GO" id="GO:0008374">
    <property type="term" value="F:O-acyltransferase activity"/>
    <property type="evidence" value="ECO:0007669"/>
    <property type="project" value="InterPro"/>
</dbReference>
<gene>
    <name evidence="11" type="primary">FGENESH: predicted gene_12.238</name>
    <name evidence="11" type="ORF">BN2166_0060780</name>
</gene>
<keyword evidence="12" id="KW-1185">Reference proteome</keyword>
<dbReference type="PANTHER" id="PTHR31595">
    <property type="entry name" value="LONG-CHAIN-ALCOHOL O-FATTY-ACYLTRANSFERASE 3-RELATED"/>
    <property type="match status" value="1"/>
</dbReference>
<comment type="pathway">
    <text evidence="2">Secondary metabolite biosynthesis.</text>
</comment>
<dbReference type="GO" id="GO:0006629">
    <property type="term" value="P:lipid metabolic process"/>
    <property type="evidence" value="ECO:0007669"/>
    <property type="project" value="InterPro"/>
</dbReference>
<evidence type="ECO:0000256" key="3">
    <source>
        <dbReference type="ARBA" id="ARBA00007282"/>
    </source>
</evidence>
<evidence type="ECO:0000256" key="8">
    <source>
        <dbReference type="SAM" id="MobiDB-lite"/>
    </source>
</evidence>
<dbReference type="Proteomes" id="UP000199069">
    <property type="component" value="Unassembled WGS sequence"/>
</dbReference>
<keyword evidence="5 9" id="KW-0812">Transmembrane</keyword>
<evidence type="ECO:0000256" key="4">
    <source>
        <dbReference type="ARBA" id="ARBA00022679"/>
    </source>
</evidence>
<sequence length="493" mass="54690">MPQFVPDGPHLPPPDLFLFLIPVSLQCLLLHPIFPSTLSRLLRFALMPLSVAMSFATPYKYAIEPRNQAVGMNFIFGIMGAYGIMKSVEWGFATDLLPYTWVGFEGKSPAEEEKAAQEKGNAGGADNEPREKKVEKRRRTEEAQREYLAGLRRKQAAEDGPIDIIRSTMHLLIAMRGQGYDFGATTTQPFALEHGPFLRRLLLEIAWSHPLLVLCAAILLEPPTSRDAFVYAVLPSLNAKHAHTLGGCVTGLAMGTAVFAALTLGYSCCTLVTFVVTALVRLLPMPEALTLPRFDPREYPPLFNLSSPPDSVAKFWSVQWHASQLTPVRFTGPFRFLALNPTQRLFRPLVGKQLGRALGVLATFALSSWIHEFGLATSTSTLPPHSPPLPSLIKWGGSVYFMSQGVGIVLEGMYTALTRRKVGGYGGVLWSSLFVCLCGGMLYKSWMTQGLVREVPPVRYWTWPRFILPLGCLQPPPLWMNSYPTTYGYERTP</sequence>
<comment type="similarity">
    <text evidence="3">Belongs to the wax synthase family.</text>
</comment>
<evidence type="ECO:0000256" key="1">
    <source>
        <dbReference type="ARBA" id="ARBA00004141"/>
    </source>
</evidence>
<dbReference type="InterPro" id="IPR032805">
    <property type="entry name" value="Wax_synthase_dom"/>
</dbReference>
<feature type="compositionally biased region" description="Basic and acidic residues" evidence="8">
    <location>
        <begin position="127"/>
        <end position="141"/>
    </location>
</feature>
<evidence type="ECO:0000256" key="2">
    <source>
        <dbReference type="ARBA" id="ARBA00005179"/>
    </source>
</evidence>
<feature type="domain" description="Wax synthase" evidence="10">
    <location>
        <begin position="299"/>
        <end position="379"/>
    </location>
</feature>
<evidence type="ECO:0000313" key="11">
    <source>
        <dbReference type="EMBL" id="CTR10217.1"/>
    </source>
</evidence>
<evidence type="ECO:0000256" key="9">
    <source>
        <dbReference type="SAM" id="Phobius"/>
    </source>
</evidence>
<dbReference type="STRING" id="5286.A0A0K3CNE8"/>
<name>A0A0K3CNE8_RHOTO</name>
<protein>
    <recommendedName>
        <fullName evidence="10">Wax synthase domain-containing protein</fullName>
    </recommendedName>
</protein>
<dbReference type="PANTHER" id="PTHR31595:SF57">
    <property type="entry name" value="OS04G0481900 PROTEIN"/>
    <property type="match status" value="1"/>
</dbReference>
<dbReference type="Pfam" id="PF13813">
    <property type="entry name" value="MBOAT_2"/>
    <property type="match status" value="1"/>
</dbReference>
<evidence type="ECO:0000256" key="5">
    <source>
        <dbReference type="ARBA" id="ARBA00022692"/>
    </source>
</evidence>
<evidence type="ECO:0000313" key="12">
    <source>
        <dbReference type="Proteomes" id="UP000199069"/>
    </source>
</evidence>
<feature type="transmembrane region" description="Helical" evidence="9">
    <location>
        <begin position="16"/>
        <end position="34"/>
    </location>
</feature>
<dbReference type="OMA" id="YAIEPRN"/>
<keyword evidence="6 9" id="KW-1133">Transmembrane helix</keyword>
<evidence type="ECO:0000256" key="6">
    <source>
        <dbReference type="ARBA" id="ARBA00022989"/>
    </source>
</evidence>
<keyword evidence="7 9" id="KW-0472">Membrane</keyword>
<keyword evidence="4" id="KW-0808">Transferase</keyword>